<protein>
    <submittedName>
        <fullName evidence="1">Uncharacterized protein</fullName>
    </submittedName>
</protein>
<proteinExistence type="predicted"/>
<sequence>MGNEVIVQLEECEYSGWRIRLIFPLKNMHGKPSSADLDYWEDSEEMSESGAVHVARVVADLFVNAKAQYRVPKHEITEL</sequence>
<gene>
    <name evidence="1" type="ORF">LCGC14_0338560</name>
</gene>
<comment type="caution">
    <text evidence="1">The sequence shown here is derived from an EMBL/GenBank/DDBJ whole genome shotgun (WGS) entry which is preliminary data.</text>
</comment>
<reference evidence="1" key="1">
    <citation type="journal article" date="2015" name="Nature">
        <title>Complex archaea that bridge the gap between prokaryotes and eukaryotes.</title>
        <authorList>
            <person name="Spang A."/>
            <person name="Saw J.H."/>
            <person name="Jorgensen S.L."/>
            <person name="Zaremba-Niedzwiedzka K."/>
            <person name="Martijn J."/>
            <person name="Lind A.E."/>
            <person name="van Eijk R."/>
            <person name="Schleper C."/>
            <person name="Guy L."/>
            <person name="Ettema T.J."/>
        </authorList>
    </citation>
    <scope>NUCLEOTIDE SEQUENCE</scope>
</reference>
<name>A0A0F9TXG7_9ZZZZ</name>
<dbReference type="AlphaFoldDB" id="A0A0F9TXG7"/>
<evidence type="ECO:0000313" key="1">
    <source>
        <dbReference type="EMBL" id="KKN79652.1"/>
    </source>
</evidence>
<organism evidence="1">
    <name type="scientific">marine sediment metagenome</name>
    <dbReference type="NCBI Taxonomy" id="412755"/>
    <lineage>
        <taxon>unclassified sequences</taxon>
        <taxon>metagenomes</taxon>
        <taxon>ecological metagenomes</taxon>
    </lineage>
</organism>
<dbReference type="EMBL" id="LAZR01000244">
    <property type="protein sequence ID" value="KKN79652.1"/>
    <property type="molecule type" value="Genomic_DNA"/>
</dbReference>
<accession>A0A0F9TXG7</accession>